<evidence type="ECO:0000313" key="2">
    <source>
        <dbReference type="EMBL" id="SFM02676.1"/>
    </source>
</evidence>
<dbReference type="EMBL" id="FOTW01000011">
    <property type="protein sequence ID" value="SFM02676.1"/>
    <property type="molecule type" value="Genomic_DNA"/>
</dbReference>
<dbReference type="STRING" id="758825.SAMN02982985_02400"/>
<dbReference type="Pfam" id="PF14534">
    <property type="entry name" value="DUF4440"/>
    <property type="match status" value="1"/>
</dbReference>
<dbReference type="SUPFAM" id="SSF54427">
    <property type="entry name" value="NTF2-like"/>
    <property type="match status" value="1"/>
</dbReference>
<reference evidence="2 3" key="1">
    <citation type="submission" date="2016-10" db="EMBL/GenBank/DDBJ databases">
        <authorList>
            <person name="de Groot N.N."/>
        </authorList>
    </citation>
    <scope>NUCLEOTIDE SEQUENCE [LARGE SCALE GENOMIC DNA]</scope>
    <source>
        <strain evidence="2 3">ATCC 43154</strain>
    </source>
</reference>
<dbReference type="Gene3D" id="3.10.450.50">
    <property type="match status" value="1"/>
</dbReference>
<dbReference type="InterPro" id="IPR027843">
    <property type="entry name" value="DUF4440"/>
</dbReference>
<dbReference type="AlphaFoldDB" id="A0A1I4MHW2"/>
<accession>A0A1I4MHW2</accession>
<sequence>MPNMDKGEMELQEQQLAAVEEQLRRAMLASDVAQLDALIADQLVFTDHTGRRYSKQDDLAAHRSGVLRFTALEPSEQLLRIDGPVAIVSVRMRLAGSFATAPFAADLRYTRLWRRTEQGGWRIIAGHSSAVAA</sequence>
<proteinExistence type="predicted"/>
<dbReference type="GO" id="GO:0016853">
    <property type="term" value="F:isomerase activity"/>
    <property type="evidence" value="ECO:0007669"/>
    <property type="project" value="UniProtKB-KW"/>
</dbReference>
<dbReference type="RefSeq" id="WP_217429906.1">
    <property type="nucleotide sequence ID" value="NZ_FOTW01000011.1"/>
</dbReference>
<keyword evidence="2" id="KW-0413">Isomerase</keyword>
<dbReference type="InterPro" id="IPR032710">
    <property type="entry name" value="NTF2-like_dom_sf"/>
</dbReference>
<name>A0A1I4MHW2_9BURK</name>
<feature type="domain" description="DUF4440" evidence="1">
    <location>
        <begin position="16"/>
        <end position="123"/>
    </location>
</feature>
<keyword evidence="3" id="KW-1185">Reference proteome</keyword>
<protein>
    <submittedName>
        <fullName evidence="2">Ketosteroid isomerase homolog</fullName>
    </submittedName>
</protein>
<organism evidence="2 3">
    <name type="scientific">Rugamonas rubra</name>
    <dbReference type="NCBI Taxonomy" id="758825"/>
    <lineage>
        <taxon>Bacteria</taxon>
        <taxon>Pseudomonadati</taxon>
        <taxon>Pseudomonadota</taxon>
        <taxon>Betaproteobacteria</taxon>
        <taxon>Burkholderiales</taxon>
        <taxon>Oxalobacteraceae</taxon>
        <taxon>Telluria group</taxon>
        <taxon>Rugamonas</taxon>
    </lineage>
</organism>
<gene>
    <name evidence="2" type="ORF">SAMN02982985_02400</name>
</gene>
<evidence type="ECO:0000313" key="3">
    <source>
        <dbReference type="Proteomes" id="UP000199470"/>
    </source>
</evidence>
<dbReference type="Proteomes" id="UP000199470">
    <property type="component" value="Unassembled WGS sequence"/>
</dbReference>
<evidence type="ECO:0000259" key="1">
    <source>
        <dbReference type="Pfam" id="PF14534"/>
    </source>
</evidence>